<dbReference type="Pfam" id="PF18288">
    <property type="entry name" value="FAA_hydro_N_2"/>
    <property type="match status" value="1"/>
</dbReference>
<evidence type="ECO:0000259" key="2">
    <source>
        <dbReference type="Pfam" id="PF18288"/>
    </source>
</evidence>
<dbReference type="Gene3D" id="3.90.850.10">
    <property type="entry name" value="Fumarylacetoacetase-like, C-terminal domain"/>
    <property type="match status" value="1"/>
</dbReference>
<evidence type="ECO:0000259" key="1">
    <source>
        <dbReference type="Pfam" id="PF01557"/>
    </source>
</evidence>
<gene>
    <name evidence="3" type="ORF">N0A02_26280</name>
</gene>
<dbReference type="GO" id="GO:0016787">
    <property type="term" value="F:hydrolase activity"/>
    <property type="evidence" value="ECO:0007669"/>
    <property type="project" value="UniProtKB-KW"/>
</dbReference>
<sequence>MKLASLRSGRDGELLVVSRDLTRATKAAPITPTMQAALDNWDVVAPQLEDLYAQLNEGRARDGFPLLKAALGAPLPRSYQYLDGAAYVSHIKRNRAARGEALPDDLYDKPLVYQGISHGFLGWNEDVPLPSEELGIDFEAEIAAITADVPMGVSADTACSHIRLFVLLNDISLRALIPKELKRTFGFLTGKPASSMGPIAVTPDELGDLWDGRLVGGVMQCWVRGQQVGRIDTAIDTPFHYGHLIAHVAQTRSFEPGTVVGLGTVSNEDESAGCACIGEIRALETIRDGKPTTPLFGFGDQVRIEHVDRRGETVFGSIDQRFVRAPRNASSM</sequence>
<name>A0ABV1LUR6_9BURK</name>
<dbReference type="InterPro" id="IPR041072">
    <property type="entry name" value="FAA_hydro_N"/>
</dbReference>
<dbReference type="SUPFAM" id="SSF56529">
    <property type="entry name" value="FAH"/>
    <property type="match status" value="1"/>
</dbReference>
<keyword evidence="3" id="KW-0378">Hydrolase</keyword>
<keyword evidence="4" id="KW-1185">Reference proteome</keyword>
<dbReference type="PANTHER" id="PTHR43211">
    <property type="entry name" value="FUMARYLACETOACETATE HYDROLASE"/>
    <property type="match status" value="1"/>
</dbReference>
<comment type="caution">
    <text evidence="3">The sequence shown here is derived from an EMBL/GenBank/DDBJ whole genome shotgun (WGS) entry which is preliminary data.</text>
</comment>
<accession>A0ABV1LUR6</accession>
<dbReference type="Proteomes" id="UP001469089">
    <property type="component" value="Unassembled WGS sequence"/>
</dbReference>
<dbReference type="InterPro" id="IPR036663">
    <property type="entry name" value="Fumarylacetoacetase_C_sf"/>
</dbReference>
<feature type="domain" description="Fumarylacetoacetase-like C-terminal" evidence="1">
    <location>
        <begin position="83"/>
        <end position="317"/>
    </location>
</feature>
<dbReference type="EMBL" id="JAOALG010000002">
    <property type="protein sequence ID" value="MEQ5842967.1"/>
    <property type="molecule type" value="Genomic_DNA"/>
</dbReference>
<dbReference type="RefSeq" id="WP_349544713.1">
    <property type="nucleotide sequence ID" value="NZ_JAOALG010000002.1"/>
</dbReference>
<organism evidence="3 4">
    <name type="scientific">Paraburkholderia acidicola</name>
    <dbReference type="NCBI Taxonomy" id="1912599"/>
    <lineage>
        <taxon>Bacteria</taxon>
        <taxon>Pseudomonadati</taxon>
        <taxon>Pseudomonadota</taxon>
        <taxon>Betaproteobacteria</taxon>
        <taxon>Burkholderiales</taxon>
        <taxon>Burkholderiaceae</taxon>
        <taxon>Paraburkholderia</taxon>
    </lineage>
</organism>
<dbReference type="Pfam" id="PF01557">
    <property type="entry name" value="FAA_hydrolase"/>
    <property type="match status" value="1"/>
</dbReference>
<protein>
    <submittedName>
        <fullName evidence="3">Fumarylacetoacetate hydrolase family protein</fullName>
    </submittedName>
</protein>
<evidence type="ECO:0000313" key="4">
    <source>
        <dbReference type="Proteomes" id="UP001469089"/>
    </source>
</evidence>
<proteinExistence type="predicted"/>
<feature type="domain" description="Fumarylacetoacetase N-terminal" evidence="2">
    <location>
        <begin position="1"/>
        <end position="77"/>
    </location>
</feature>
<dbReference type="InterPro" id="IPR011234">
    <property type="entry name" value="Fumarylacetoacetase-like_C"/>
</dbReference>
<evidence type="ECO:0000313" key="3">
    <source>
        <dbReference type="EMBL" id="MEQ5842967.1"/>
    </source>
</evidence>
<dbReference type="PANTHER" id="PTHR43211:SF1">
    <property type="entry name" value="BLL6422 PROTEIN"/>
    <property type="match status" value="1"/>
</dbReference>
<reference evidence="3 4" key="1">
    <citation type="journal article" date="2024" name="Chem. Sci.">
        <title>Discovery of a lagriamide polyketide by integrated genome mining, isotopic labeling, and untargeted metabolomics.</title>
        <authorList>
            <person name="Fergusson C.H."/>
            <person name="Saulog J."/>
            <person name="Paulo B.S."/>
            <person name="Wilson D.M."/>
            <person name="Liu D.Y."/>
            <person name="Morehouse N.J."/>
            <person name="Waterworth S."/>
            <person name="Barkei J."/>
            <person name="Gray C.A."/>
            <person name="Kwan J.C."/>
            <person name="Eustaquio A.S."/>
            <person name="Linington R.G."/>
        </authorList>
    </citation>
    <scope>NUCLEOTIDE SEQUENCE [LARGE SCALE GENOMIC DNA]</scope>
    <source>
        <strain evidence="3 4">RL17-338-BIF-B</strain>
    </source>
</reference>